<feature type="region of interest" description="Disordered" evidence="1">
    <location>
        <begin position="39"/>
        <end position="59"/>
    </location>
</feature>
<dbReference type="EMBL" id="MZNU01000275">
    <property type="protein sequence ID" value="OWP01497.1"/>
    <property type="molecule type" value="Genomic_DNA"/>
</dbReference>
<dbReference type="InParanoid" id="A0A218Z0C6"/>
<comment type="caution">
    <text evidence="2">The sequence shown here is derived from an EMBL/GenBank/DDBJ whole genome shotgun (WGS) entry which is preliminary data.</text>
</comment>
<sequence length="474" mass="52452">MSLMMPKPMPLDDFQLLHPVCEGGPLYPCTNKPAIFKRQVSEEEQPTSSKHSTAKNSSISDVKALQEMPFDVSYPTFEPPEPLSQEKSFELIRQKLGLKKGQTHVPKEHPTIFISLDITQSFDYITEIGLAIFDSRIVGWNGQATKGFPIRPFHFVVSDGARDHKMPLEFAFSPTTTICTGDLPNLFSRIATGHMHIDPLYWAHNTEVVFLGRGIQKSLSLISQNFPDNPWINWSGATIRIAAVIDLDVLTGQLDNKTVKNTSAGYKANAAIRAAMSYVCYAEVPTADDDIFNAWSSVAKVALDGIPGDTQDSETMQQDSAGLRESMASATSSIIIEDESQRSGDEVNQEKWQRSLEHVTAGKQGMDLTVRNICRNEKNDATTIGLDEASCKQMPKHETCSENDVKVHVKYALRSHPTDTRSEYRLKDERVSLKGSSKGSVKGSVKGSIRGSIREVGKKAKTVRQSVSAFFHGQ</sequence>
<proteinExistence type="predicted"/>
<gene>
    <name evidence="2" type="ORF">B2J93_6378</name>
</gene>
<name>A0A218Z0C6_9HELO</name>
<keyword evidence="3" id="KW-1185">Reference proteome</keyword>
<organism evidence="2 3">
    <name type="scientific">Diplocarpon coronariae</name>
    <dbReference type="NCBI Taxonomy" id="2795749"/>
    <lineage>
        <taxon>Eukaryota</taxon>
        <taxon>Fungi</taxon>
        <taxon>Dikarya</taxon>
        <taxon>Ascomycota</taxon>
        <taxon>Pezizomycotina</taxon>
        <taxon>Leotiomycetes</taxon>
        <taxon>Helotiales</taxon>
        <taxon>Drepanopezizaceae</taxon>
        <taxon>Diplocarpon</taxon>
    </lineage>
</organism>
<protein>
    <submittedName>
        <fullName evidence="2">Uncharacterized protein</fullName>
    </submittedName>
</protein>
<reference evidence="2 3" key="1">
    <citation type="submission" date="2017-04" db="EMBL/GenBank/DDBJ databases">
        <title>Draft genome sequence of Marssonina coronaria NL1: causal agent of apple blotch.</title>
        <authorList>
            <person name="Cheng Q."/>
        </authorList>
    </citation>
    <scope>NUCLEOTIDE SEQUENCE [LARGE SCALE GENOMIC DNA]</scope>
    <source>
        <strain evidence="2 3">NL1</strain>
    </source>
</reference>
<dbReference type="AlphaFoldDB" id="A0A218Z0C6"/>
<evidence type="ECO:0000313" key="3">
    <source>
        <dbReference type="Proteomes" id="UP000242519"/>
    </source>
</evidence>
<evidence type="ECO:0000313" key="2">
    <source>
        <dbReference type="EMBL" id="OWP01497.1"/>
    </source>
</evidence>
<evidence type="ECO:0000256" key="1">
    <source>
        <dbReference type="SAM" id="MobiDB-lite"/>
    </source>
</evidence>
<accession>A0A218Z0C6</accession>
<feature type="compositionally biased region" description="Polar residues" evidence="1">
    <location>
        <begin position="46"/>
        <end position="59"/>
    </location>
</feature>
<dbReference type="Proteomes" id="UP000242519">
    <property type="component" value="Unassembled WGS sequence"/>
</dbReference>